<feature type="region of interest" description="Disordered" evidence="1">
    <location>
        <begin position="1"/>
        <end position="38"/>
    </location>
</feature>
<dbReference type="AlphaFoldDB" id="A0A2H4NAX9"/>
<feature type="compositionally biased region" description="Basic and acidic residues" evidence="1">
    <location>
        <begin position="1"/>
        <end position="11"/>
    </location>
</feature>
<gene>
    <name evidence="2" type="primary">infA</name>
</gene>
<dbReference type="EMBL" id="MF401453">
    <property type="protein sequence ID" value="ATV81883.1"/>
    <property type="molecule type" value="Genomic_DNA"/>
</dbReference>
<keyword evidence="2" id="KW-0150">Chloroplast</keyword>
<evidence type="ECO:0000256" key="1">
    <source>
        <dbReference type="SAM" id="MobiDB-lite"/>
    </source>
</evidence>
<geneLocation type="chloroplast" evidence="2"/>
<keyword evidence="2" id="KW-0934">Plastid</keyword>
<organism evidence="2">
    <name type="scientific">Oryza meyeriana</name>
    <dbReference type="NCBI Taxonomy" id="83307"/>
    <lineage>
        <taxon>Eukaryota</taxon>
        <taxon>Viridiplantae</taxon>
        <taxon>Streptophyta</taxon>
        <taxon>Embryophyta</taxon>
        <taxon>Tracheophyta</taxon>
        <taxon>Spermatophyta</taxon>
        <taxon>Magnoliopsida</taxon>
        <taxon>Liliopsida</taxon>
        <taxon>Poales</taxon>
        <taxon>Poaceae</taxon>
        <taxon>BOP clade</taxon>
        <taxon>Oryzoideae</taxon>
        <taxon>Oryzeae</taxon>
        <taxon>Oryzinae</taxon>
        <taxon>Oryza</taxon>
    </lineage>
</organism>
<sequence>MTEKKNGGEKKNRGKQNYFRGFSYGSPTQRNVPRSPRE</sequence>
<protein>
    <submittedName>
        <fullName evidence="2">InfA</fullName>
    </submittedName>
</protein>
<evidence type="ECO:0000313" key="2">
    <source>
        <dbReference type="EMBL" id="ATV81883.1"/>
    </source>
</evidence>
<proteinExistence type="predicted"/>
<name>A0A2H4NAX9_9ORYZ</name>
<accession>A0A2H4NAX9</accession>
<reference evidence="2" key="1">
    <citation type="journal article" date="2017" name="Front. Plant Sci.">
        <title>Development of Chloroplast Genomic Resources for Oryza Species Discrimination.</title>
        <authorList>
            <person name="Song Y."/>
            <person name="Chen Y."/>
            <person name="Lv J."/>
            <person name="Xu J."/>
            <person name="Zhu S."/>
            <person name="Li M."/>
            <person name="Chen N."/>
        </authorList>
    </citation>
    <scope>NUCLEOTIDE SEQUENCE</scope>
</reference>